<gene>
    <name evidence="3" type="ORF">ACFO9K_06195</name>
</gene>
<feature type="compositionally biased region" description="Basic and acidic residues" evidence="1">
    <location>
        <begin position="13"/>
        <end position="27"/>
    </location>
</feature>
<feature type="compositionally biased region" description="Acidic residues" evidence="1">
    <location>
        <begin position="1"/>
        <end position="12"/>
    </location>
</feature>
<feature type="transmembrane region" description="Helical" evidence="2">
    <location>
        <begin position="111"/>
        <end position="130"/>
    </location>
</feature>
<protein>
    <recommendedName>
        <fullName evidence="5">TIGR04206 family protein</fullName>
    </recommendedName>
</protein>
<organism evidence="3 4">
    <name type="scientific">Halorussus aquaticus</name>
    <dbReference type="NCBI Taxonomy" id="2953748"/>
    <lineage>
        <taxon>Archaea</taxon>
        <taxon>Methanobacteriati</taxon>
        <taxon>Methanobacteriota</taxon>
        <taxon>Stenosarchaea group</taxon>
        <taxon>Halobacteria</taxon>
        <taxon>Halobacteriales</taxon>
        <taxon>Haladaptataceae</taxon>
        <taxon>Halorussus</taxon>
    </lineage>
</organism>
<dbReference type="GeneID" id="73047107"/>
<dbReference type="Proteomes" id="UP001595945">
    <property type="component" value="Unassembled WGS sequence"/>
</dbReference>
<keyword evidence="2" id="KW-0472">Membrane</keyword>
<proteinExistence type="predicted"/>
<dbReference type="AlphaFoldDB" id="A0ABD5PZD2"/>
<accession>A0ABD5PZD2</accession>
<dbReference type="RefSeq" id="WP_254270428.1">
    <property type="nucleotide sequence ID" value="NZ_CP100401.1"/>
</dbReference>
<name>A0ABD5PZD2_9EURY</name>
<sequence>MANDPYTDDEYDDTYREVHGDEPTRDEYTDDGATDDTFFPSGVGGSLYPTGWGVWPGGDTVDADYDGTEGEYDGQTARANDDEGSWWDEGLIGALLLVGVVLFLFPEPATSAIGIGLVTIGVIAWLIDWAM</sequence>
<evidence type="ECO:0000256" key="1">
    <source>
        <dbReference type="SAM" id="MobiDB-lite"/>
    </source>
</evidence>
<dbReference type="EMBL" id="JBHSHT010000001">
    <property type="protein sequence ID" value="MFC4823847.1"/>
    <property type="molecule type" value="Genomic_DNA"/>
</dbReference>
<evidence type="ECO:0008006" key="5">
    <source>
        <dbReference type="Google" id="ProtNLM"/>
    </source>
</evidence>
<keyword evidence="2" id="KW-0812">Transmembrane</keyword>
<keyword evidence="2" id="KW-1133">Transmembrane helix</keyword>
<comment type="caution">
    <text evidence="3">The sequence shown here is derived from an EMBL/GenBank/DDBJ whole genome shotgun (WGS) entry which is preliminary data.</text>
</comment>
<evidence type="ECO:0000313" key="4">
    <source>
        <dbReference type="Proteomes" id="UP001595945"/>
    </source>
</evidence>
<reference evidence="3 4" key="1">
    <citation type="journal article" date="2019" name="Int. J. Syst. Evol. Microbiol.">
        <title>The Global Catalogue of Microorganisms (GCM) 10K type strain sequencing project: providing services to taxonomists for standard genome sequencing and annotation.</title>
        <authorList>
            <consortium name="The Broad Institute Genomics Platform"/>
            <consortium name="The Broad Institute Genome Sequencing Center for Infectious Disease"/>
            <person name="Wu L."/>
            <person name="Ma J."/>
        </authorList>
    </citation>
    <scope>NUCLEOTIDE SEQUENCE [LARGE SCALE GENOMIC DNA]</scope>
    <source>
        <strain evidence="3 4">XZYJ18</strain>
    </source>
</reference>
<keyword evidence="4" id="KW-1185">Reference proteome</keyword>
<feature type="transmembrane region" description="Helical" evidence="2">
    <location>
        <begin position="86"/>
        <end position="105"/>
    </location>
</feature>
<evidence type="ECO:0000256" key="2">
    <source>
        <dbReference type="SAM" id="Phobius"/>
    </source>
</evidence>
<feature type="region of interest" description="Disordered" evidence="1">
    <location>
        <begin position="1"/>
        <end position="36"/>
    </location>
</feature>
<evidence type="ECO:0000313" key="3">
    <source>
        <dbReference type="EMBL" id="MFC4823847.1"/>
    </source>
</evidence>